<reference evidence="3" key="1">
    <citation type="submission" date="2022-10" db="EMBL/GenBank/DDBJ databases">
        <title>Genome assembly of Pristionchus species.</title>
        <authorList>
            <person name="Yoshida K."/>
            <person name="Sommer R.J."/>
        </authorList>
    </citation>
    <scope>NUCLEOTIDE SEQUENCE [LARGE SCALE GENOMIC DNA]</scope>
    <source>
        <strain evidence="3">RS5460</strain>
    </source>
</reference>
<feature type="non-terminal residue" evidence="2">
    <location>
        <position position="100"/>
    </location>
</feature>
<keyword evidence="3" id="KW-1185">Reference proteome</keyword>
<dbReference type="Pfam" id="PF13540">
    <property type="entry name" value="RCC1_2"/>
    <property type="match status" value="2"/>
</dbReference>
<protein>
    <submittedName>
        <fullName evidence="2">Uncharacterized protein</fullName>
    </submittedName>
</protein>
<dbReference type="EMBL" id="BTRK01000004">
    <property type="protein sequence ID" value="GMR45509.1"/>
    <property type="molecule type" value="Genomic_DNA"/>
</dbReference>
<organism evidence="2 3">
    <name type="scientific">Pristionchus mayeri</name>
    <dbReference type="NCBI Taxonomy" id="1317129"/>
    <lineage>
        <taxon>Eukaryota</taxon>
        <taxon>Metazoa</taxon>
        <taxon>Ecdysozoa</taxon>
        <taxon>Nematoda</taxon>
        <taxon>Chromadorea</taxon>
        <taxon>Rhabditida</taxon>
        <taxon>Rhabditina</taxon>
        <taxon>Diplogasteromorpha</taxon>
        <taxon>Diplogasteroidea</taxon>
        <taxon>Neodiplogasteridae</taxon>
        <taxon>Pristionchus</taxon>
    </lineage>
</organism>
<dbReference type="SUPFAM" id="SSF50985">
    <property type="entry name" value="RCC1/BLIP-II"/>
    <property type="match status" value="1"/>
</dbReference>
<dbReference type="PRINTS" id="PR00633">
    <property type="entry name" value="RCCNDNSATION"/>
</dbReference>
<name>A0AAN5HYI0_9BILA</name>
<dbReference type="InterPro" id="IPR009091">
    <property type="entry name" value="RCC1/BLIP-II"/>
</dbReference>
<evidence type="ECO:0000313" key="2">
    <source>
        <dbReference type="EMBL" id="GMR45509.1"/>
    </source>
</evidence>
<dbReference type="InterPro" id="IPR052830">
    <property type="entry name" value="RCC1_domain-containing"/>
</dbReference>
<dbReference type="Proteomes" id="UP001328107">
    <property type="component" value="Unassembled WGS sequence"/>
</dbReference>
<evidence type="ECO:0000313" key="3">
    <source>
        <dbReference type="Proteomes" id="UP001328107"/>
    </source>
</evidence>
<proteinExistence type="predicted"/>
<dbReference type="PROSITE" id="PS00626">
    <property type="entry name" value="RCC1_2"/>
    <property type="match status" value="1"/>
</dbReference>
<dbReference type="PANTHER" id="PTHR46849:SF1">
    <property type="entry name" value="RCC1 DOMAIN-CONTAINING PROTEIN 1"/>
    <property type="match status" value="1"/>
</dbReference>
<accession>A0AAN5HYI0</accession>
<sequence length="100" mass="10778">MQLQVPEGMGRVAKVAEGANHILALTEEGRVWAMGTGSHGELGTGRVCSSPTEFVEVDLPDDVIVKDIAAGAWHSVAITDSNDVYMWGWNRDQQLGVDQV</sequence>
<comment type="caution">
    <text evidence="2">The sequence shown here is derived from an EMBL/GenBank/DDBJ whole genome shotgun (WGS) entry which is preliminary data.</text>
</comment>
<feature type="repeat" description="RCC1" evidence="1">
    <location>
        <begin position="29"/>
        <end position="81"/>
    </location>
</feature>
<dbReference type="AlphaFoldDB" id="A0AAN5HYI0"/>
<evidence type="ECO:0000256" key="1">
    <source>
        <dbReference type="PROSITE-ProRule" id="PRU00235"/>
    </source>
</evidence>
<dbReference type="Gene3D" id="2.130.10.30">
    <property type="entry name" value="Regulator of chromosome condensation 1/beta-lactamase-inhibitor protein II"/>
    <property type="match status" value="1"/>
</dbReference>
<gene>
    <name evidence="2" type="ORF">PMAYCL1PPCAC_15705</name>
</gene>
<dbReference type="InterPro" id="IPR000408">
    <property type="entry name" value="Reg_chr_condens"/>
</dbReference>
<dbReference type="PROSITE" id="PS50012">
    <property type="entry name" value="RCC1_3"/>
    <property type="match status" value="1"/>
</dbReference>
<dbReference type="PANTHER" id="PTHR46849">
    <property type="entry name" value="RCC1 DOMAIN-CONTAINING PROTEIN 1"/>
    <property type="match status" value="1"/>
</dbReference>